<reference evidence="1 2" key="1">
    <citation type="journal article" date="2019" name="Sci. Rep.">
        <title>Orb-weaving spider Araneus ventricosus genome elucidates the spidroin gene catalogue.</title>
        <authorList>
            <person name="Kono N."/>
            <person name="Nakamura H."/>
            <person name="Ohtoshi R."/>
            <person name="Moran D.A.P."/>
            <person name="Shinohara A."/>
            <person name="Yoshida Y."/>
            <person name="Fujiwara M."/>
            <person name="Mori M."/>
            <person name="Tomita M."/>
            <person name="Arakawa K."/>
        </authorList>
    </citation>
    <scope>NUCLEOTIDE SEQUENCE [LARGE SCALE GENOMIC DNA]</scope>
</reference>
<dbReference type="AlphaFoldDB" id="A0A4Y2HC06"/>
<comment type="caution">
    <text evidence="1">The sequence shown here is derived from an EMBL/GenBank/DDBJ whole genome shotgun (WGS) entry which is preliminary data.</text>
</comment>
<accession>A0A4Y2HC06</accession>
<keyword evidence="2" id="KW-1185">Reference proteome</keyword>
<protein>
    <submittedName>
        <fullName evidence="1">Uncharacterized protein</fullName>
    </submittedName>
</protein>
<evidence type="ECO:0000313" key="1">
    <source>
        <dbReference type="EMBL" id="GBM62819.1"/>
    </source>
</evidence>
<sequence length="87" mass="9655">MKRSLRNPPLPCLSIRVLRRQPPDLSGIVALHKASIRCGSCDTPASTWAHQASRWTPRVPPLLLYPPGEAGSLLIQQLIQQPWALVQ</sequence>
<proteinExistence type="predicted"/>
<gene>
    <name evidence="1" type="ORF">AVEN_212163_1</name>
</gene>
<evidence type="ECO:0000313" key="2">
    <source>
        <dbReference type="Proteomes" id="UP000499080"/>
    </source>
</evidence>
<organism evidence="1 2">
    <name type="scientific">Araneus ventricosus</name>
    <name type="common">Orbweaver spider</name>
    <name type="synonym">Epeira ventricosa</name>
    <dbReference type="NCBI Taxonomy" id="182803"/>
    <lineage>
        <taxon>Eukaryota</taxon>
        <taxon>Metazoa</taxon>
        <taxon>Ecdysozoa</taxon>
        <taxon>Arthropoda</taxon>
        <taxon>Chelicerata</taxon>
        <taxon>Arachnida</taxon>
        <taxon>Araneae</taxon>
        <taxon>Araneomorphae</taxon>
        <taxon>Entelegynae</taxon>
        <taxon>Araneoidea</taxon>
        <taxon>Araneidae</taxon>
        <taxon>Araneus</taxon>
    </lineage>
</organism>
<name>A0A4Y2HC06_ARAVE</name>
<dbReference type="Proteomes" id="UP000499080">
    <property type="component" value="Unassembled WGS sequence"/>
</dbReference>
<dbReference type="EMBL" id="BGPR01001836">
    <property type="protein sequence ID" value="GBM62819.1"/>
    <property type="molecule type" value="Genomic_DNA"/>
</dbReference>